<keyword evidence="2" id="KW-0813">Transport</keyword>
<dbReference type="GO" id="GO:0005249">
    <property type="term" value="F:voltage-gated potassium channel activity"/>
    <property type="evidence" value="ECO:0007669"/>
    <property type="project" value="InterPro"/>
</dbReference>
<dbReference type="EMBL" id="JAPDDP010000085">
    <property type="protein sequence ID" value="MDA0184742.1"/>
    <property type="molecule type" value="Genomic_DNA"/>
</dbReference>
<evidence type="ECO:0000256" key="4">
    <source>
        <dbReference type="ARBA" id="ARBA00022989"/>
    </source>
</evidence>
<keyword evidence="6 8" id="KW-0472">Membrane</keyword>
<dbReference type="SUPFAM" id="SSF81324">
    <property type="entry name" value="Voltage-gated potassium channels"/>
    <property type="match status" value="1"/>
</dbReference>
<dbReference type="RefSeq" id="WP_270029196.1">
    <property type="nucleotide sequence ID" value="NZ_JAPDDP010000085.1"/>
</dbReference>
<feature type="domain" description="Potassium channel" evidence="9">
    <location>
        <begin position="20"/>
        <end position="92"/>
    </location>
</feature>
<evidence type="ECO:0000256" key="7">
    <source>
        <dbReference type="ARBA" id="ARBA00023303"/>
    </source>
</evidence>
<dbReference type="Proteomes" id="UP001147653">
    <property type="component" value="Unassembled WGS sequence"/>
</dbReference>
<dbReference type="GO" id="GO:0008076">
    <property type="term" value="C:voltage-gated potassium channel complex"/>
    <property type="evidence" value="ECO:0007669"/>
    <property type="project" value="InterPro"/>
</dbReference>
<keyword evidence="5" id="KW-0406">Ion transport</keyword>
<comment type="caution">
    <text evidence="10">The sequence shown here is derived from an EMBL/GenBank/DDBJ whole genome shotgun (WGS) entry which is preliminary data.</text>
</comment>
<evidence type="ECO:0000256" key="6">
    <source>
        <dbReference type="ARBA" id="ARBA00023136"/>
    </source>
</evidence>
<dbReference type="PRINTS" id="PR00169">
    <property type="entry name" value="KCHANNEL"/>
</dbReference>
<dbReference type="Pfam" id="PF07885">
    <property type="entry name" value="Ion_trans_2"/>
    <property type="match status" value="1"/>
</dbReference>
<evidence type="ECO:0000256" key="3">
    <source>
        <dbReference type="ARBA" id="ARBA00022692"/>
    </source>
</evidence>
<dbReference type="PANTHER" id="PTHR11537:SF254">
    <property type="entry name" value="POTASSIUM VOLTAGE-GATED CHANNEL PROTEIN SHAB"/>
    <property type="match status" value="1"/>
</dbReference>
<keyword evidence="11" id="KW-1185">Reference proteome</keyword>
<feature type="transmembrane region" description="Helical" evidence="8">
    <location>
        <begin position="12"/>
        <end position="31"/>
    </location>
</feature>
<evidence type="ECO:0000256" key="5">
    <source>
        <dbReference type="ARBA" id="ARBA00023065"/>
    </source>
</evidence>
<feature type="transmembrane region" description="Helical" evidence="8">
    <location>
        <begin position="67"/>
        <end position="92"/>
    </location>
</feature>
<comment type="subcellular location">
    <subcellularLocation>
        <location evidence="1">Membrane</location>
        <topology evidence="1">Multi-pass membrane protein</topology>
    </subcellularLocation>
</comment>
<keyword evidence="7 10" id="KW-0407">Ion channel</keyword>
<reference evidence="10" key="1">
    <citation type="submission" date="2022-10" db="EMBL/GenBank/DDBJ databases">
        <title>The WGS of Solirubrobacter phytolaccae KCTC 29190.</title>
        <authorList>
            <person name="Jiang Z."/>
        </authorList>
    </citation>
    <scope>NUCLEOTIDE SEQUENCE</scope>
    <source>
        <strain evidence="10">KCTC 29190</strain>
    </source>
</reference>
<dbReference type="InterPro" id="IPR013099">
    <property type="entry name" value="K_chnl_dom"/>
</dbReference>
<dbReference type="PANTHER" id="PTHR11537">
    <property type="entry name" value="VOLTAGE-GATED POTASSIUM CHANNEL"/>
    <property type="match status" value="1"/>
</dbReference>
<gene>
    <name evidence="10" type="ORF">OJ997_30855</name>
</gene>
<evidence type="ECO:0000259" key="9">
    <source>
        <dbReference type="Pfam" id="PF07885"/>
    </source>
</evidence>
<evidence type="ECO:0000256" key="1">
    <source>
        <dbReference type="ARBA" id="ARBA00004141"/>
    </source>
</evidence>
<protein>
    <submittedName>
        <fullName evidence="10">Potassium channel family protein</fullName>
    </submittedName>
</protein>
<organism evidence="10 11">
    <name type="scientific">Solirubrobacter phytolaccae</name>
    <dbReference type="NCBI Taxonomy" id="1404360"/>
    <lineage>
        <taxon>Bacteria</taxon>
        <taxon>Bacillati</taxon>
        <taxon>Actinomycetota</taxon>
        <taxon>Thermoleophilia</taxon>
        <taxon>Solirubrobacterales</taxon>
        <taxon>Solirubrobacteraceae</taxon>
        <taxon>Solirubrobacter</taxon>
    </lineage>
</organism>
<dbReference type="GO" id="GO:0001508">
    <property type="term" value="P:action potential"/>
    <property type="evidence" value="ECO:0007669"/>
    <property type="project" value="TreeGrafter"/>
</dbReference>
<name>A0A9X3SJ01_9ACTN</name>
<dbReference type="InterPro" id="IPR028325">
    <property type="entry name" value="VG_K_chnl"/>
</dbReference>
<evidence type="ECO:0000256" key="8">
    <source>
        <dbReference type="SAM" id="Phobius"/>
    </source>
</evidence>
<evidence type="ECO:0000313" key="10">
    <source>
        <dbReference type="EMBL" id="MDA0184742.1"/>
    </source>
</evidence>
<dbReference type="Gene3D" id="1.10.287.70">
    <property type="match status" value="1"/>
</dbReference>
<dbReference type="AlphaFoldDB" id="A0A9X3SJ01"/>
<sequence length="140" mass="15228">MRNLTVRRAGVLIAGVTLAIGIVGGIVMRAVDPEDFPTIASGLWFSIQTITTVGYGDHTPTSTEGRAIATIVMVTGIGFMSVFTATITAVFVESARRRRQAPDAITLEHIAQRLDQIEQLMDERFEADQRDPDPGDGERL</sequence>
<keyword evidence="4 8" id="KW-1133">Transmembrane helix</keyword>
<evidence type="ECO:0000256" key="2">
    <source>
        <dbReference type="ARBA" id="ARBA00022448"/>
    </source>
</evidence>
<proteinExistence type="predicted"/>
<accession>A0A9X3SJ01</accession>
<evidence type="ECO:0000313" key="11">
    <source>
        <dbReference type="Proteomes" id="UP001147653"/>
    </source>
</evidence>
<keyword evidence="3 8" id="KW-0812">Transmembrane</keyword>